<gene>
    <name evidence="2" type="ORF">OKA104_LOCUS36015</name>
</gene>
<dbReference type="EMBL" id="CAJOAY010005431">
    <property type="protein sequence ID" value="CAF4107413.1"/>
    <property type="molecule type" value="Genomic_DNA"/>
</dbReference>
<evidence type="ECO:0000313" key="3">
    <source>
        <dbReference type="Proteomes" id="UP000663881"/>
    </source>
</evidence>
<dbReference type="AlphaFoldDB" id="A0A819VCU5"/>
<reference evidence="2" key="1">
    <citation type="submission" date="2021-02" db="EMBL/GenBank/DDBJ databases">
        <authorList>
            <person name="Nowell W R."/>
        </authorList>
    </citation>
    <scope>NUCLEOTIDE SEQUENCE</scope>
</reference>
<name>A0A819VCU5_9BILA</name>
<dbReference type="Proteomes" id="UP000663881">
    <property type="component" value="Unassembled WGS sequence"/>
</dbReference>
<feature type="compositionally biased region" description="Gly residues" evidence="1">
    <location>
        <begin position="15"/>
        <end position="25"/>
    </location>
</feature>
<evidence type="ECO:0000313" key="2">
    <source>
        <dbReference type="EMBL" id="CAF4107413.1"/>
    </source>
</evidence>
<accession>A0A819VCU5</accession>
<protein>
    <submittedName>
        <fullName evidence="2">Uncharacterized protein</fullName>
    </submittedName>
</protein>
<proteinExistence type="predicted"/>
<feature type="region of interest" description="Disordered" evidence="1">
    <location>
        <begin position="1"/>
        <end position="42"/>
    </location>
</feature>
<comment type="caution">
    <text evidence="2">The sequence shown here is derived from an EMBL/GenBank/DDBJ whole genome shotgun (WGS) entry which is preliminary data.</text>
</comment>
<evidence type="ECO:0000256" key="1">
    <source>
        <dbReference type="SAM" id="MobiDB-lite"/>
    </source>
</evidence>
<sequence length="77" mass="8305">MISRDRGVLVPMSLVGGGGGGGSGSGSQQEEEQVQQQGEQVEQQGGQVRLQLLPIMNNYLKIFKINQDKVFAYVLIA</sequence>
<organism evidence="2 3">
    <name type="scientific">Adineta steineri</name>
    <dbReference type="NCBI Taxonomy" id="433720"/>
    <lineage>
        <taxon>Eukaryota</taxon>
        <taxon>Metazoa</taxon>
        <taxon>Spiralia</taxon>
        <taxon>Gnathifera</taxon>
        <taxon>Rotifera</taxon>
        <taxon>Eurotatoria</taxon>
        <taxon>Bdelloidea</taxon>
        <taxon>Adinetida</taxon>
        <taxon>Adinetidae</taxon>
        <taxon>Adineta</taxon>
    </lineage>
</organism>